<proteinExistence type="evidence at protein level"/>
<evidence type="ECO:0000313" key="3">
    <source>
        <dbReference type="EMBL" id="CBW45757.1"/>
    </source>
</evidence>
<dbReference type="PIRSF" id="PIRSF001439">
    <property type="entry name" value="CryM"/>
    <property type="match status" value="1"/>
</dbReference>
<dbReference type="InterPro" id="IPR023401">
    <property type="entry name" value="ODC_N"/>
</dbReference>
<evidence type="ECO:0007829" key="5">
    <source>
        <dbReference type="PDB" id="5GZI"/>
    </source>
</evidence>
<dbReference type="PDBsum" id="5GZI"/>
<feature type="binding site" evidence="5 6">
    <location>
        <position position="210"/>
    </location>
    <ligand>
        <name>NAD(+)</name>
        <dbReference type="ChEBI" id="CHEBI:57540"/>
    </ligand>
</feature>
<dbReference type="PDBsum" id="5YU3"/>
<evidence type="ECO:0000313" key="1">
    <source>
        <dbReference type="EMBL" id="ALC18614.1"/>
    </source>
</evidence>
<dbReference type="PDB" id="5YU1">
    <property type="method" value="X-ray"/>
    <property type="resolution" value="1.92 A"/>
    <property type="chains" value="A/B/C/D=1-344"/>
</dbReference>
<dbReference type="OrthoDB" id="9801817at2"/>
<dbReference type="PDBsum" id="5GZJ"/>
<reference evidence="3" key="1">
    <citation type="submission" date="2010-06" db="EMBL/GenBank/DDBJ databases">
        <authorList>
            <person name="Mast Y.J."/>
        </authorList>
    </citation>
    <scope>NUCLEOTIDE SEQUENCE</scope>
    <source>
        <strain evidence="3">Pr11</strain>
    </source>
</reference>
<dbReference type="KEGG" id="spri:SPRI_7045"/>
<dbReference type="SUPFAM" id="SSF51735">
    <property type="entry name" value="NAD(P)-binding Rossmann-fold domains"/>
    <property type="match status" value="1"/>
</dbReference>
<dbReference type="GO" id="GO:0000166">
    <property type="term" value="F:nucleotide binding"/>
    <property type="evidence" value="ECO:0007669"/>
    <property type="project" value="UniProtKB-KW"/>
</dbReference>
<dbReference type="Gene3D" id="3.30.1780.10">
    <property type="entry name" value="ornithine cyclodeaminase, domain 1"/>
    <property type="match status" value="1"/>
</dbReference>
<feature type="binding site" evidence="5 6">
    <location>
        <position position="301"/>
    </location>
    <ligand>
        <name>NAD(+)</name>
        <dbReference type="ChEBI" id="CHEBI:57540"/>
    </ligand>
</feature>
<feature type="binding site" evidence="5 6">
    <location>
        <position position="236"/>
    </location>
    <ligand>
        <name>NAD(+)</name>
        <dbReference type="ChEBI" id="CHEBI:57540"/>
    </ligand>
</feature>
<reference evidence="3" key="2">
    <citation type="journal article" date="2011" name="Microb. Biotechnol.">
        <title>Characterization of the 'pristinamycin supercluster' of Streptomyces pristinaespiralis.</title>
        <authorList>
            <person name="Mast Y."/>
            <person name="Weber T."/>
            <person name="Golz M."/>
            <person name="Ort-Winklbauer R."/>
            <person name="Gondran A."/>
            <person name="Wohlleben W."/>
            <person name="Schinko E."/>
        </authorList>
    </citation>
    <scope>NUCLEOTIDE SEQUENCE</scope>
    <source>
        <strain evidence="3">Pr11</strain>
    </source>
</reference>
<dbReference type="PDBsum" id="5YU0"/>
<dbReference type="EMBL" id="CP011340">
    <property type="protein sequence ID" value="ALC18614.1"/>
    <property type="molecule type" value="Genomic_DNA"/>
</dbReference>
<evidence type="ECO:0000313" key="4">
    <source>
        <dbReference type="Proteomes" id="UP000060513"/>
    </source>
</evidence>
<reference evidence="8 9" key="5">
    <citation type="journal article" date="2018" name="Mol. Cells">
        <title>Structural Basis for Recognition of L-lysine, L-ornithine, and L-2,4-diamino Butyric Acid by Lysine Cyclodeaminase.</title>
        <authorList>
            <person name="Min K."/>
            <person name="Yoon H.J."/>
            <person name="Matsuura A."/>
            <person name="Kim Y.H."/>
            <person name="Lee H.H."/>
        </authorList>
    </citation>
    <scope>X-RAY CRYSTALLOGRAPHY (1.79 ANGSTROMS) OF 1-344 IN COMPLEX WITH NAD(+)</scope>
</reference>
<organism evidence="3">
    <name type="scientific">Streptomyces pristinaespiralis</name>
    <dbReference type="NCBI Taxonomy" id="38300"/>
    <lineage>
        <taxon>Bacteria</taxon>
        <taxon>Bacillati</taxon>
        <taxon>Actinomycetota</taxon>
        <taxon>Actinomycetes</taxon>
        <taxon>Kitasatosporales</taxon>
        <taxon>Streptomycetaceae</taxon>
        <taxon>Streptomyces</taxon>
    </lineage>
</organism>
<dbReference type="PDB" id="5YU0">
    <property type="method" value="X-ray"/>
    <property type="resolution" value="1.92 A"/>
    <property type="chains" value="A/B/C/D=1-344"/>
</dbReference>
<dbReference type="PATRIC" id="fig|38300.4.peg.323"/>
<keyword evidence="5 6" id="KW-0547">Nucleotide-binding</keyword>
<dbReference type="Proteomes" id="UP000060513">
    <property type="component" value="Chromosome"/>
</dbReference>
<feature type="binding site" evidence="5 6">
    <location>
        <position position="93"/>
    </location>
    <ligand>
        <name>NAD(+)</name>
        <dbReference type="ChEBI" id="CHEBI:57540"/>
    </ligand>
</feature>
<gene>
    <name evidence="3" type="primary">pipA</name>
    <name evidence="1" type="ORF">SPRI_0308</name>
    <name evidence="2" type="ORF">SPRI_7045</name>
</gene>
<reference evidence="5 6" key="4">
    <citation type="submission" date="2016-09" db="PDB data bank">
        <title>Cyclodeaminase_PA.</title>
        <authorList>
            <person name="Ying H."/>
            <person name="Chen K."/>
        </authorList>
    </citation>
    <scope>X-RAY CRYSTALLOGRAPHY (1.80 ANGSTROMS) IN COMPLEX WITH NAD(+)</scope>
</reference>
<accession>D9UBW0</accession>
<keyword evidence="3" id="KW-0456">Lyase</keyword>
<dbReference type="PDBsum" id="5GZL"/>
<dbReference type="KEGG" id="spri:SPRI_0308"/>
<keyword evidence="5 6" id="KW-0002">3D-structure</keyword>
<dbReference type="RefSeq" id="WP_037775551.1">
    <property type="nucleotide sequence ID" value="NZ_CP011340.1"/>
</dbReference>
<feature type="binding site" evidence="5 6">
    <location>
        <position position="235"/>
    </location>
    <ligand>
        <name>NAD(+)</name>
        <dbReference type="ChEBI" id="CHEBI:57540"/>
    </ligand>
</feature>
<dbReference type="PDB" id="5GZJ">
    <property type="method" value="X-ray"/>
    <property type="resolution" value="1.87 A"/>
    <property type="chains" value="A/B=1-355"/>
</dbReference>
<evidence type="ECO:0007829" key="8">
    <source>
        <dbReference type="PDB" id="5YU0"/>
    </source>
</evidence>
<feature type="binding site" evidence="5 6">
    <location>
        <position position="148"/>
    </location>
    <ligand>
        <name>NAD(+)</name>
        <dbReference type="ChEBI" id="CHEBI:57540"/>
    </ligand>
</feature>
<evidence type="ECO:0007829" key="6">
    <source>
        <dbReference type="PDB" id="5GZJ"/>
    </source>
</evidence>
<name>D9UBW0_STRPR</name>
<dbReference type="GeneID" id="97231926"/>
<protein>
    <submittedName>
        <fullName evidence="3">Lysine cyclodeaminase</fullName>
        <ecNumber evidence="3">4.3.1.12</ecNumber>
    </submittedName>
</protein>
<dbReference type="AlphaFoldDB" id="D9UBW0"/>
<evidence type="ECO:0000313" key="2">
    <source>
        <dbReference type="EMBL" id="ALC25351.1"/>
    </source>
</evidence>
<dbReference type="GO" id="GO:0008473">
    <property type="term" value="F:ornithine cyclodeaminase activity"/>
    <property type="evidence" value="ECO:0007669"/>
    <property type="project" value="UniProtKB-EC"/>
</dbReference>
<dbReference type="PANTHER" id="PTHR13812:SF19">
    <property type="entry name" value="KETIMINE REDUCTASE MU-CRYSTALLIN"/>
    <property type="match status" value="1"/>
</dbReference>
<dbReference type="Pfam" id="PF02423">
    <property type="entry name" value="OCD_Mu_crystall"/>
    <property type="match status" value="1"/>
</dbReference>
<dbReference type="InterPro" id="IPR036291">
    <property type="entry name" value="NAD(P)-bd_dom_sf"/>
</dbReference>
<dbReference type="EC" id="4.3.1.12" evidence="3"/>
<dbReference type="PDBsum" id="5YU1"/>
<dbReference type="PDB" id="5GZI">
    <property type="method" value="X-ray"/>
    <property type="resolution" value="2.17 A"/>
    <property type="chains" value="A/B=1-355"/>
</dbReference>
<dbReference type="GO" id="GO:0005737">
    <property type="term" value="C:cytoplasm"/>
    <property type="evidence" value="ECO:0007669"/>
    <property type="project" value="TreeGrafter"/>
</dbReference>
<feature type="binding site" evidence="5 6">
    <location>
        <position position="121"/>
    </location>
    <ligand>
        <name>NAD(+)</name>
        <dbReference type="ChEBI" id="CHEBI:57540"/>
    </ligand>
</feature>
<feature type="binding site" evidence="5 6">
    <location>
        <position position="233"/>
    </location>
    <ligand>
        <name>NAD(+)</name>
        <dbReference type="ChEBI" id="CHEBI:57540"/>
    </ligand>
</feature>
<sequence>METWVLGRRDVAEVVAAVGRDELMRRIIDRLTGGLAEIGRGERHLSPLRGGLERSEPVPGIWEWMPHREPGDHITLKTVGYSPANPARFGLPTILGTVARYDDTTGALTALMDGVLLTALRTGAASAVASRLLARPDSHTLGLIGTGAQAVTQLHALSLVLPLQRALVWDTDPAHRESFARRAAFTGVSVEIAEPARIAAEADVISTATSVAVGQGPVLPDTGVREHLHINAVGADLVGKTELPLGLLERAFVTADHPEQALREGECQQLSADRLGPQLAHLCADPAAAAGRQDTLSVFDSTGFAFEDALAMEVFLEAAAERDLGIRVGIEHHPGDALDPYALQPLPLPLAAPAH</sequence>
<dbReference type="SMR" id="D9UBW0"/>
<dbReference type="PDB" id="5GZL">
    <property type="method" value="X-ray"/>
    <property type="resolution" value="2.00 A"/>
    <property type="chains" value="A/B=1-355"/>
</dbReference>
<dbReference type="PDB" id="5YU4">
    <property type="method" value="X-ray"/>
    <property type="resolution" value="2.14 A"/>
    <property type="chains" value="A/B/C/D=1-344"/>
</dbReference>
<dbReference type="PANTHER" id="PTHR13812">
    <property type="entry name" value="KETIMINE REDUCTASE MU-CRYSTALLIN"/>
    <property type="match status" value="1"/>
</dbReference>
<reference evidence="1 4" key="3">
    <citation type="submission" date="2015-08" db="EMBL/GenBank/DDBJ databases">
        <title>Genome sequence of the pristinamycin over-producing bacterium Streptomyces pristinaespiralis HCCB10218.</title>
        <authorList>
            <person name="Tian J."/>
            <person name="Yang J."/>
            <person name="Li L."/>
            <person name="Ruan L."/>
            <person name="Wei W."/>
            <person name="Zheng G."/>
            <person name="Wei Z."/>
            <person name="Yang S."/>
            <person name="Ge M."/>
            <person name="Jiang W."/>
            <person name="Lu Y."/>
        </authorList>
    </citation>
    <scope>NUCLEOTIDE SEQUENCE [LARGE SCALE GENOMIC DNA]</scope>
    <source>
        <strain evidence="1 4">HCCB 10218</strain>
    </source>
</reference>
<dbReference type="Gene3D" id="3.40.50.720">
    <property type="entry name" value="NAD(P)-binding Rossmann-like Domain"/>
    <property type="match status" value="1"/>
</dbReference>
<dbReference type="PDBsum" id="5GZM"/>
<feature type="binding site" evidence="5 6">
    <location>
        <position position="170"/>
    </location>
    <ligand>
        <name>NAD(+)</name>
        <dbReference type="ChEBI" id="CHEBI:57540"/>
    </ligand>
</feature>
<dbReference type="PDB" id="5GZM">
    <property type="method" value="X-ray"/>
    <property type="resolution" value="1.80 A"/>
    <property type="chains" value="A/B=1-355"/>
</dbReference>
<evidence type="ECO:0007829" key="7">
    <source>
        <dbReference type="PDB" id="5GZL"/>
    </source>
</evidence>
<feature type="binding site" evidence="5 6">
    <location>
        <position position="175"/>
    </location>
    <ligand>
        <name>NAD(+)</name>
        <dbReference type="ChEBI" id="CHEBI:57540"/>
    </ligand>
</feature>
<dbReference type="PDBsum" id="5YU4"/>
<dbReference type="InterPro" id="IPR003462">
    <property type="entry name" value="ODC_Mu_crystall"/>
</dbReference>
<feature type="binding site" evidence="5 6">
    <location>
        <position position="149"/>
    </location>
    <ligand>
        <name>NAD(+)</name>
        <dbReference type="ChEBI" id="CHEBI:57540"/>
    </ligand>
</feature>
<dbReference type="EMBL" id="FR682001">
    <property type="protein sequence ID" value="CBW45757.1"/>
    <property type="molecule type" value="Genomic_DNA"/>
</dbReference>
<feature type="binding site" evidence="5 7">
    <location>
        <position position="240"/>
    </location>
    <ligand>
        <name>NAD(+)</name>
        <dbReference type="ChEBI" id="CHEBI:57540"/>
    </ligand>
</feature>
<dbReference type="PDB" id="5YU3">
    <property type="method" value="X-ray"/>
    <property type="resolution" value="1.79 A"/>
    <property type="chains" value="A/B/C/D=1-344"/>
</dbReference>
<dbReference type="STRING" id="38300.SPRI_0308"/>
<evidence type="ECO:0007829" key="9">
    <source>
        <dbReference type="PDB" id="5YU1"/>
    </source>
</evidence>
<dbReference type="EMBL" id="CP011340">
    <property type="protein sequence ID" value="ALC25351.1"/>
    <property type="molecule type" value="Genomic_DNA"/>
</dbReference>